<protein>
    <submittedName>
        <fullName evidence="1">Uncharacterized protein</fullName>
    </submittedName>
</protein>
<comment type="caution">
    <text evidence="1">The sequence shown here is derived from an EMBL/GenBank/DDBJ whole genome shotgun (WGS) entry which is preliminary data.</text>
</comment>
<sequence length="60" mass="6738">MEEEGYLIKENKALSPFWSKVRCGVTSPWVQMGMSALVVLYLTTTVLEILAGMALRETNM</sequence>
<organism evidence="1 2">
    <name type="scientific">Entomophthora muscae</name>
    <dbReference type="NCBI Taxonomy" id="34485"/>
    <lineage>
        <taxon>Eukaryota</taxon>
        <taxon>Fungi</taxon>
        <taxon>Fungi incertae sedis</taxon>
        <taxon>Zoopagomycota</taxon>
        <taxon>Entomophthoromycotina</taxon>
        <taxon>Entomophthoromycetes</taxon>
        <taxon>Entomophthorales</taxon>
        <taxon>Entomophthoraceae</taxon>
        <taxon>Entomophthora</taxon>
    </lineage>
</organism>
<dbReference type="Proteomes" id="UP001165960">
    <property type="component" value="Unassembled WGS sequence"/>
</dbReference>
<reference evidence="1" key="1">
    <citation type="submission" date="2022-04" db="EMBL/GenBank/DDBJ databases">
        <title>Genome of the entomopathogenic fungus Entomophthora muscae.</title>
        <authorList>
            <person name="Elya C."/>
            <person name="Lovett B.R."/>
            <person name="Lee E."/>
            <person name="Macias A.M."/>
            <person name="Hajek A.E."/>
            <person name="De Bivort B.L."/>
            <person name="Kasson M.T."/>
            <person name="De Fine Licht H.H."/>
            <person name="Stajich J.E."/>
        </authorList>
    </citation>
    <scope>NUCLEOTIDE SEQUENCE</scope>
    <source>
        <strain evidence="1">Berkeley</strain>
    </source>
</reference>
<accession>A0ACC2RDF7</accession>
<evidence type="ECO:0000313" key="2">
    <source>
        <dbReference type="Proteomes" id="UP001165960"/>
    </source>
</evidence>
<dbReference type="EMBL" id="QTSX02007601">
    <property type="protein sequence ID" value="KAJ9048084.1"/>
    <property type="molecule type" value="Genomic_DNA"/>
</dbReference>
<gene>
    <name evidence="1" type="ORF">DSO57_1038564</name>
</gene>
<proteinExistence type="predicted"/>
<keyword evidence="2" id="KW-1185">Reference proteome</keyword>
<name>A0ACC2RDF7_9FUNG</name>
<evidence type="ECO:0000313" key="1">
    <source>
        <dbReference type="EMBL" id="KAJ9048084.1"/>
    </source>
</evidence>